<accession>A0A1Y3ME52</accession>
<dbReference type="Proteomes" id="UP000195321">
    <property type="component" value="Unassembled WGS sequence"/>
</dbReference>
<protein>
    <submittedName>
        <fullName evidence="1">Uncharacterized protein</fullName>
    </submittedName>
</protein>
<organism evidence="1 2">
    <name type="scientific">Bacillus pseudomycoides</name>
    <dbReference type="NCBI Taxonomy" id="64104"/>
    <lineage>
        <taxon>Bacteria</taxon>
        <taxon>Bacillati</taxon>
        <taxon>Bacillota</taxon>
        <taxon>Bacilli</taxon>
        <taxon>Bacillales</taxon>
        <taxon>Bacillaceae</taxon>
        <taxon>Bacillus</taxon>
        <taxon>Bacillus cereus group</taxon>
    </lineage>
</organism>
<proteinExistence type="predicted"/>
<evidence type="ECO:0000313" key="1">
    <source>
        <dbReference type="EMBL" id="OUM45872.1"/>
    </source>
</evidence>
<sequence>MKLMEANQSGFEDKEIHPSDYLIENAGNEQWNLHLVIKDDMKGAFRKERLSCYLDKITYLNIGTYSSEEEVEFIVHAAWEELKNYII</sequence>
<gene>
    <name evidence="1" type="ORF">BW425_27000</name>
</gene>
<comment type="caution">
    <text evidence="1">The sequence shown here is derived from an EMBL/GenBank/DDBJ whole genome shotgun (WGS) entry which is preliminary data.</text>
</comment>
<dbReference type="RefSeq" id="WP_088094713.1">
    <property type="nucleotide sequence ID" value="NZ_JBLOJB010000014.1"/>
</dbReference>
<dbReference type="EMBL" id="MWPX01000083">
    <property type="protein sequence ID" value="OUM45872.1"/>
    <property type="molecule type" value="Genomic_DNA"/>
</dbReference>
<reference evidence="1 2" key="1">
    <citation type="submission" date="2017-02" db="EMBL/GenBank/DDBJ databases">
        <title>Bacillus pseudomycoides isolate FSL K6-0042.</title>
        <authorList>
            <person name="Kovac J."/>
        </authorList>
    </citation>
    <scope>NUCLEOTIDE SEQUENCE [LARGE SCALE GENOMIC DNA]</scope>
    <source>
        <strain evidence="1 2">FSL K6-0042</strain>
    </source>
</reference>
<name>A0A1Y3ME52_9BACI</name>
<evidence type="ECO:0000313" key="2">
    <source>
        <dbReference type="Proteomes" id="UP000195321"/>
    </source>
</evidence>
<dbReference type="AlphaFoldDB" id="A0A1Y3ME52"/>